<keyword evidence="2" id="KW-1185">Reference proteome</keyword>
<gene>
    <name evidence="1" type="ORF">DU000_05495</name>
</gene>
<protein>
    <submittedName>
        <fullName evidence="1">Uncharacterized protein</fullName>
    </submittedName>
</protein>
<accession>A0A368L3Y1</accession>
<name>A0A368L3Y1_9BURK</name>
<dbReference type="EMBL" id="QPGB01000002">
    <property type="protein sequence ID" value="RCS58279.1"/>
    <property type="molecule type" value="Genomic_DNA"/>
</dbReference>
<comment type="caution">
    <text evidence="1">The sequence shown here is derived from an EMBL/GenBank/DDBJ whole genome shotgun (WGS) entry which is preliminary data.</text>
</comment>
<reference evidence="1 2" key="1">
    <citation type="journal article" date="2018" name="Int. J. Syst. Evol. Microbiol.">
        <title>Parvibium lacunae gen. nov., sp. nov., a new member of the family Alcaligenaceae isolated from a freshwater pond.</title>
        <authorList>
            <person name="Chen W.M."/>
            <person name="Xie P.B."/>
            <person name="Hsu M.Y."/>
            <person name="Sheu S.Y."/>
        </authorList>
    </citation>
    <scope>NUCLEOTIDE SEQUENCE [LARGE SCALE GENOMIC DNA]</scope>
    <source>
        <strain evidence="1 2">KMB9</strain>
    </source>
</reference>
<evidence type="ECO:0000313" key="2">
    <source>
        <dbReference type="Proteomes" id="UP000252357"/>
    </source>
</evidence>
<organism evidence="1 2">
    <name type="scientific">Parvibium lacunae</name>
    <dbReference type="NCBI Taxonomy" id="1888893"/>
    <lineage>
        <taxon>Bacteria</taxon>
        <taxon>Pseudomonadati</taxon>
        <taxon>Pseudomonadota</taxon>
        <taxon>Betaproteobacteria</taxon>
        <taxon>Burkholderiales</taxon>
        <taxon>Alcaligenaceae</taxon>
        <taxon>Parvibium</taxon>
    </lineage>
</organism>
<dbReference type="AlphaFoldDB" id="A0A368L3Y1"/>
<evidence type="ECO:0000313" key="1">
    <source>
        <dbReference type="EMBL" id="RCS58279.1"/>
    </source>
</evidence>
<proteinExistence type="predicted"/>
<dbReference type="Proteomes" id="UP000252357">
    <property type="component" value="Unassembled WGS sequence"/>
</dbReference>
<sequence>MVNLDSYSIKLKEFMPSILMRHRLMPQSYWRWCQRGPISVEKQSGCLFFDLFGQGSPAIFRGKGELLFFKRVSGLDLGQKESWASHC</sequence>